<gene>
    <name evidence="1" type="ORF">QWT69_14965</name>
</gene>
<dbReference type="RefSeq" id="WP_317966972.1">
    <property type="nucleotide sequence ID" value="NZ_CP129118.1"/>
</dbReference>
<sequence length="118" mass="13129">MSIKNFNVSLSPKEAADRIHSEIIKGSISGTLVDHYVRNTTMGEMHVLIMEKYYMRSNNRASVTSTIDNFDGVTRVHVVAAGSSEGVFFRFDWGAGSNFANSVEWALKEYIMEGDGND</sequence>
<organism evidence="1 2">
    <name type="scientific">Sporosarcina oncorhynchi</name>
    <dbReference type="NCBI Taxonomy" id="3056444"/>
    <lineage>
        <taxon>Bacteria</taxon>
        <taxon>Bacillati</taxon>
        <taxon>Bacillota</taxon>
        <taxon>Bacilli</taxon>
        <taxon>Bacillales</taxon>
        <taxon>Caryophanaceae</taxon>
        <taxon>Sporosarcina</taxon>
    </lineage>
</organism>
<reference evidence="1 2" key="1">
    <citation type="submission" date="2023-06" db="EMBL/GenBank/DDBJ databases">
        <title>Sporosarcina sp. nov., isolated from Korean tranditional fermented seafood 'Jeotgal'.</title>
        <authorList>
            <person name="Yang A.I."/>
            <person name="Shin N.-R."/>
        </authorList>
    </citation>
    <scope>NUCLEOTIDE SEQUENCE [LARGE SCALE GENOMIC DNA]</scope>
    <source>
        <strain evidence="1 2">T2O-4</strain>
    </source>
</reference>
<dbReference type="InterPro" id="IPR046117">
    <property type="entry name" value="DUF6054"/>
</dbReference>
<dbReference type="Pfam" id="PF19524">
    <property type="entry name" value="DUF6054"/>
    <property type="match status" value="1"/>
</dbReference>
<dbReference type="EMBL" id="CP129118">
    <property type="protein sequence ID" value="WOV87145.1"/>
    <property type="molecule type" value="Genomic_DNA"/>
</dbReference>
<proteinExistence type="predicted"/>
<evidence type="ECO:0000313" key="2">
    <source>
        <dbReference type="Proteomes" id="UP001303902"/>
    </source>
</evidence>
<protein>
    <submittedName>
        <fullName evidence="1">DUF6054 family protein</fullName>
    </submittedName>
</protein>
<accession>A0ABZ0L3F8</accession>
<dbReference type="Proteomes" id="UP001303902">
    <property type="component" value="Chromosome"/>
</dbReference>
<keyword evidence="2" id="KW-1185">Reference proteome</keyword>
<name>A0ABZ0L3F8_9BACL</name>
<evidence type="ECO:0000313" key="1">
    <source>
        <dbReference type="EMBL" id="WOV87145.1"/>
    </source>
</evidence>